<evidence type="ECO:0000313" key="2">
    <source>
        <dbReference type="Proteomes" id="UP000267096"/>
    </source>
</evidence>
<reference evidence="3" key="1">
    <citation type="submission" date="2017-02" db="UniProtKB">
        <authorList>
            <consortium name="WormBaseParasite"/>
        </authorList>
    </citation>
    <scope>IDENTIFICATION</scope>
</reference>
<name>A0A0M3JE47_ANISI</name>
<dbReference type="Proteomes" id="UP000267096">
    <property type="component" value="Unassembled WGS sequence"/>
</dbReference>
<gene>
    <name evidence="1" type="ORF">ASIM_LOCUS5684</name>
</gene>
<reference evidence="1 2" key="2">
    <citation type="submission" date="2018-11" db="EMBL/GenBank/DDBJ databases">
        <authorList>
            <consortium name="Pathogen Informatics"/>
        </authorList>
    </citation>
    <scope>NUCLEOTIDE SEQUENCE [LARGE SCALE GENOMIC DNA]</scope>
</reference>
<dbReference type="WBParaSite" id="ASIM_0000588901-mRNA-1">
    <property type="protein sequence ID" value="ASIM_0000588901-mRNA-1"/>
    <property type="gene ID" value="ASIM_0000588901"/>
</dbReference>
<keyword evidence="2" id="KW-1185">Reference proteome</keyword>
<dbReference type="AlphaFoldDB" id="A0A0M3JE47"/>
<sequence>MLDLQTQLTAHLTSAHLEYFHRWIKWIFMEWNAAKSVRVKISDLWKIPSEKREELGRCLTEMCLVEERNCEDSNGKEEETAQIPGISDVGIVKFQRKSGDSLQTTFAKGDMLIVSTEQNLACAMGPVEYIDEKCIWLRVSEDFRKSGQLQCVLMELFKSPCHLPVFALDVGASQPISVLFYAVI</sequence>
<dbReference type="OrthoDB" id="5871723at2759"/>
<organism evidence="3">
    <name type="scientific">Anisakis simplex</name>
    <name type="common">Herring worm</name>
    <dbReference type="NCBI Taxonomy" id="6269"/>
    <lineage>
        <taxon>Eukaryota</taxon>
        <taxon>Metazoa</taxon>
        <taxon>Ecdysozoa</taxon>
        <taxon>Nematoda</taxon>
        <taxon>Chromadorea</taxon>
        <taxon>Rhabditida</taxon>
        <taxon>Spirurina</taxon>
        <taxon>Ascaridomorpha</taxon>
        <taxon>Ascaridoidea</taxon>
        <taxon>Anisakidae</taxon>
        <taxon>Anisakis</taxon>
        <taxon>Anisakis simplex complex</taxon>
    </lineage>
</organism>
<proteinExistence type="predicted"/>
<protein>
    <submittedName>
        <fullName evidence="3">DUF4283 domain-containing protein</fullName>
    </submittedName>
</protein>
<evidence type="ECO:0000313" key="1">
    <source>
        <dbReference type="EMBL" id="VDK25913.1"/>
    </source>
</evidence>
<dbReference type="EMBL" id="UYRR01011402">
    <property type="protein sequence ID" value="VDK25913.1"/>
    <property type="molecule type" value="Genomic_DNA"/>
</dbReference>
<evidence type="ECO:0000313" key="3">
    <source>
        <dbReference type="WBParaSite" id="ASIM_0000588901-mRNA-1"/>
    </source>
</evidence>
<accession>A0A0M3JE47</accession>